<keyword evidence="7" id="KW-0652">Protein synthesis inhibitor</keyword>
<proteinExistence type="inferred from homology"/>
<dbReference type="SMART" id="SM00028">
    <property type="entry name" value="TPR"/>
    <property type="match status" value="2"/>
</dbReference>
<dbReference type="PROSITE" id="PS50011">
    <property type="entry name" value="PROTEIN_KINASE_DOM"/>
    <property type="match status" value="1"/>
</dbReference>
<keyword evidence="11" id="KW-0802">TPR repeat</keyword>
<dbReference type="InterPro" id="IPR000253">
    <property type="entry name" value="FHA_dom"/>
</dbReference>
<dbReference type="CDD" id="cd00060">
    <property type="entry name" value="FHA"/>
    <property type="match status" value="1"/>
</dbReference>
<dbReference type="InterPro" id="IPR011009">
    <property type="entry name" value="Kinase-like_dom_sf"/>
</dbReference>
<dbReference type="EC" id="2.7.11.1" evidence="1"/>
<dbReference type="GO" id="GO:0005737">
    <property type="term" value="C:cytoplasm"/>
    <property type="evidence" value="ECO:0007669"/>
    <property type="project" value="TreeGrafter"/>
</dbReference>
<accession>A0A553CNM7</accession>
<dbReference type="Proteomes" id="UP000318585">
    <property type="component" value="Unassembled WGS sequence"/>
</dbReference>
<evidence type="ECO:0000313" key="16">
    <source>
        <dbReference type="Proteomes" id="UP000318585"/>
    </source>
</evidence>
<dbReference type="RefSeq" id="WP_144071033.1">
    <property type="nucleotide sequence ID" value="NZ_VJZR01000003.1"/>
</dbReference>
<dbReference type="PROSITE" id="PS50005">
    <property type="entry name" value="TPR"/>
    <property type="match status" value="1"/>
</dbReference>
<evidence type="ECO:0000256" key="6">
    <source>
        <dbReference type="ARBA" id="ARBA00022840"/>
    </source>
</evidence>
<feature type="domain" description="FHA" evidence="13">
    <location>
        <begin position="492"/>
        <end position="543"/>
    </location>
</feature>
<evidence type="ECO:0000256" key="11">
    <source>
        <dbReference type="PROSITE-ProRule" id="PRU00339"/>
    </source>
</evidence>
<dbReference type="Gene3D" id="2.60.200.20">
    <property type="match status" value="1"/>
</dbReference>
<evidence type="ECO:0000256" key="5">
    <source>
        <dbReference type="ARBA" id="ARBA00022777"/>
    </source>
</evidence>
<evidence type="ECO:0000256" key="8">
    <source>
        <dbReference type="ARBA" id="ARBA00037982"/>
    </source>
</evidence>
<dbReference type="PANTHER" id="PTHR11042">
    <property type="entry name" value="EUKARYOTIC TRANSLATION INITIATION FACTOR 2-ALPHA KINASE EIF2-ALPHA KINASE -RELATED"/>
    <property type="match status" value="1"/>
</dbReference>
<keyword evidence="3" id="KW-0808">Transferase</keyword>
<keyword evidence="6 12" id="KW-0067">ATP-binding</keyword>
<dbReference type="FunFam" id="3.30.200.20:FF:000042">
    <property type="entry name" value="Aurora kinase A"/>
    <property type="match status" value="1"/>
</dbReference>
<keyword evidence="16" id="KW-1185">Reference proteome</keyword>
<evidence type="ECO:0000256" key="7">
    <source>
        <dbReference type="ARBA" id="ARBA00023193"/>
    </source>
</evidence>
<evidence type="ECO:0000256" key="1">
    <source>
        <dbReference type="ARBA" id="ARBA00012513"/>
    </source>
</evidence>
<evidence type="ECO:0000259" key="14">
    <source>
        <dbReference type="PROSITE" id="PS50011"/>
    </source>
</evidence>
<gene>
    <name evidence="15" type="ORF">FNW17_04960</name>
</gene>
<dbReference type="SUPFAM" id="SSF56112">
    <property type="entry name" value="Protein kinase-like (PK-like)"/>
    <property type="match status" value="1"/>
</dbReference>
<reference evidence="15 16" key="1">
    <citation type="submission" date="2019-07" db="EMBL/GenBank/DDBJ databases">
        <title>Novel species of Flavobacterium.</title>
        <authorList>
            <person name="Liu Q."/>
            <person name="Xin Y.-H."/>
        </authorList>
    </citation>
    <scope>NUCLEOTIDE SEQUENCE [LARGE SCALE GENOMIC DNA]</scope>
    <source>
        <strain evidence="15 16">LB3P56</strain>
    </source>
</reference>
<dbReference type="InterPro" id="IPR019734">
    <property type="entry name" value="TPR_rpt"/>
</dbReference>
<dbReference type="InterPro" id="IPR008271">
    <property type="entry name" value="Ser/Thr_kinase_AS"/>
</dbReference>
<dbReference type="InterPro" id="IPR050339">
    <property type="entry name" value="CC_SR_Kinase"/>
</dbReference>
<dbReference type="PROSITE" id="PS00107">
    <property type="entry name" value="PROTEIN_KINASE_ATP"/>
    <property type="match status" value="1"/>
</dbReference>
<dbReference type="SMART" id="SM00220">
    <property type="entry name" value="S_TKc"/>
    <property type="match status" value="1"/>
</dbReference>
<dbReference type="InterPro" id="IPR017441">
    <property type="entry name" value="Protein_kinase_ATP_BS"/>
</dbReference>
<dbReference type="PANTHER" id="PTHR11042:SF160">
    <property type="entry name" value="EUKARYOTIC TRANSLATION INITIATION FACTOR 2-ALPHA KINASE 1"/>
    <property type="match status" value="1"/>
</dbReference>
<evidence type="ECO:0000256" key="4">
    <source>
        <dbReference type="ARBA" id="ARBA00022741"/>
    </source>
</evidence>
<feature type="binding site" evidence="12">
    <location>
        <position position="37"/>
    </location>
    <ligand>
        <name>ATP</name>
        <dbReference type="ChEBI" id="CHEBI:30616"/>
    </ligand>
</feature>
<dbReference type="InterPro" id="IPR008984">
    <property type="entry name" value="SMAD_FHA_dom_sf"/>
</dbReference>
<keyword evidence="2" id="KW-0723">Serine/threonine-protein kinase</keyword>
<name>A0A553CNM7_9FLAO</name>
<dbReference type="PROSITE" id="PS00108">
    <property type="entry name" value="PROTEIN_KINASE_ST"/>
    <property type="match status" value="1"/>
</dbReference>
<dbReference type="GO" id="GO:0017148">
    <property type="term" value="P:negative regulation of translation"/>
    <property type="evidence" value="ECO:0007669"/>
    <property type="project" value="UniProtKB-KW"/>
</dbReference>
<dbReference type="GO" id="GO:0006950">
    <property type="term" value="P:response to stress"/>
    <property type="evidence" value="ECO:0007669"/>
    <property type="project" value="UniProtKB-ARBA"/>
</dbReference>
<dbReference type="Gene3D" id="1.10.510.10">
    <property type="entry name" value="Transferase(Phosphotransferase) domain 1"/>
    <property type="match status" value="1"/>
</dbReference>
<comment type="catalytic activity">
    <reaction evidence="10">
        <text>L-seryl-[protein] + ATP = O-phospho-L-seryl-[protein] + ADP + H(+)</text>
        <dbReference type="Rhea" id="RHEA:17989"/>
        <dbReference type="Rhea" id="RHEA-COMP:9863"/>
        <dbReference type="Rhea" id="RHEA-COMP:11604"/>
        <dbReference type="ChEBI" id="CHEBI:15378"/>
        <dbReference type="ChEBI" id="CHEBI:29999"/>
        <dbReference type="ChEBI" id="CHEBI:30616"/>
        <dbReference type="ChEBI" id="CHEBI:83421"/>
        <dbReference type="ChEBI" id="CHEBI:456216"/>
        <dbReference type="EC" id="2.7.11.1"/>
    </reaction>
    <physiologicalReaction direction="left-to-right" evidence="10">
        <dbReference type="Rhea" id="RHEA:17990"/>
    </physiologicalReaction>
</comment>
<organism evidence="15 16">
    <name type="scientific">Flavobacterium franklandianum</name>
    <dbReference type="NCBI Taxonomy" id="2594430"/>
    <lineage>
        <taxon>Bacteria</taxon>
        <taxon>Pseudomonadati</taxon>
        <taxon>Bacteroidota</taxon>
        <taxon>Flavobacteriia</taxon>
        <taxon>Flavobacteriales</taxon>
        <taxon>Flavobacteriaceae</taxon>
        <taxon>Flavobacterium</taxon>
    </lineage>
</organism>
<comment type="similarity">
    <text evidence="8">Belongs to the protein kinase superfamily. Ser/Thr protein kinase family. GCN2 subfamily.</text>
</comment>
<dbReference type="OrthoDB" id="9813021at2"/>
<evidence type="ECO:0000256" key="10">
    <source>
        <dbReference type="ARBA" id="ARBA00048977"/>
    </source>
</evidence>
<dbReference type="SMART" id="SM00240">
    <property type="entry name" value="FHA"/>
    <property type="match status" value="1"/>
</dbReference>
<dbReference type="GO" id="GO:0004674">
    <property type="term" value="F:protein serine/threonine kinase activity"/>
    <property type="evidence" value="ECO:0007669"/>
    <property type="project" value="UniProtKB-KW"/>
</dbReference>
<dbReference type="InterPro" id="IPR000719">
    <property type="entry name" value="Prot_kinase_dom"/>
</dbReference>
<evidence type="ECO:0000256" key="3">
    <source>
        <dbReference type="ARBA" id="ARBA00022679"/>
    </source>
</evidence>
<dbReference type="SUPFAM" id="SSF49879">
    <property type="entry name" value="SMAD/FHA domain"/>
    <property type="match status" value="1"/>
</dbReference>
<dbReference type="EMBL" id="VJZR01000003">
    <property type="protein sequence ID" value="TRX22025.1"/>
    <property type="molecule type" value="Genomic_DNA"/>
</dbReference>
<evidence type="ECO:0000256" key="2">
    <source>
        <dbReference type="ARBA" id="ARBA00022527"/>
    </source>
</evidence>
<dbReference type="CDD" id="cd14014">
    <property type="entry name" value="STKc_PknB_like"/>
    <property type="match status" value="1"/>
</dbReference>
<sequence length="572" mass="66324">MILYDNKYSFIKDLGDGGFGKVFLAKEKVSNRYVAIKQLKNTDKTEQEDIIHEIEIVSKFDNSNIVNYYHHFWQEDKLFLVMEYCSGGSLRDKIKEGKIVASEALQWIQTLTECLRTVHKKGIIHHDIKPDNILFSQNGIIKISDFGIANKDIGTRSYMSPEAFSWDSDTKQDPRIDIYALGVTLMELLTGKNPFSYLSIEDIIEKHQKADFPIQKLPNWQQEIILKSINKVPELRFQFMVEFEEAIRAKSVPIIFKKEGLKAAELVEHAEKALKTNKWRSAAKYLELANANYPNNVAVLQAFGKYYLRIQQIKKAKEYLEKALRLNPRLDVQKDLGWINLENKKYPIAMGLLSDHLHRHPLDYEAYNLLIRCYYETNRFEPAMELSKMLMDTNTNLPCFANNYYISYVLHNQGKAIVPKSILKITNNPFIGYNYSVLSEDKKSHSFNRLPTLKSKLLFMDFHFNTMKENTITFLESNNENINSSSITNSIIKFGREGFNENDIEVIDAKLVSRRHCVIINSKDNVWLYDLESIGTYLNDEKINGKVPIIGFNKITIDKINFTITTDKNKLL</sequence>
<keyword evidence="4 12" id="KW-0547">Nucleotide-binding</keyword>
<dbReference type="SUPFAM" id="SSF48452">
    <property type="entry name" value="TPR-like"/>
    <property type="match status" value="1"/>
</dbReference>
<dbReference type="GO" id="GO:0005524">
    <property type="term" value="F:ATP binding"/>
    <property type="evidence" value="ECO:0007669"/>
    <property type="project" value="UniProtKB-UniRule"/>
</dbReference>
<protein>
    <recommendedName>
        <fullName evidence="1">non-specific serine/threonine protein kinase</fullName>
        <ecNumber evidence="1">2.7.11.1</ecNumber>
    </recommendedName>
</protein>
<evidence type="ECO:0000256" key="12">
    <source>
        <dbReference type="PROSITE-ProRule" id="PRU10141"/>
    </source>
</evidence>
<feature type="domain" description="Protein kinase" evidence="14">
    <location>
        <begin position="8"/>
        <end position="255"/>
    </location>
</feature>
<dbReference type="Pfam" id="PF00498">
    <property type="entry name" value="FHA"/>
    <property type="match status" value="1"/>
</dbReference>
<evidence type="ECO:0000313" key="15">
    <source>
        <dbReference type="EMBL" id="TRX22025.1"/>
    </source>
</evidence>
<keyword evidence="5 15" id="KW-0418">Kinase</keyword>
<dbReference type="AlphaFoldDB" id="A0A553CNM7"/>
<dbReference type="InterPro" id="IPR011990">
    <property type="entry name" value="TPR-like_helical_dom_sf"/>
</dbReference>
<evidence type="ECO:0000259" key="13">
    <source>
        <dbReference type="PROSITE" id="PS50006"/>
    </source>
</evidence>
<comment type="catalytic activity">
    <reaction evidence="9">
        <text>L-threonyl-[protein] + ATP = O-phospho-L-threonyl-[protein] + ADP + H(+)</text>
        <dbReference type="Rhea" id="RHEA:46608"/>
        <dbReference type="Rhea" id="RHEA-COMP:11060"/>
        <dbReference type="Rhea" id="RHEA-COMP:11605"/>
        <dbReference type="ChEBI" id="CHEBI:15378"/>
        <dbReference type="ChEBI" id="CHEBI:30013"/>
        <dbReference type="ChEBI" id="CHEBI:30616"/>
        <dbReference type="ChEBI" id="CHEBI:61977"/>
        <dbReference type="ChEBI" id="CHEBI:456216"/>
        <dbReference type="EC" id="2.7.11.1"/>
    </reaction>
    <physiologicalReaction direction="left-to-right" evidence="9">
        <dbReference type="Rhea" id="RHEA:46609"/>
    </physiologicalReaction>
</comment>
<feature type="repeat" description="TPR" evidence="11">
    <location>
        <begin position="297"/>
        <end position="330"/>
    </location>
</feature>
<comment type="caution">
    <text evidence="15">The sequence shown here is derived from an EMBL/GenBank/DDBJ whole genome shotgun (WGS) entry which is preliminary data.</text>
</comment>
<dbReference type="Gene3D" id="1.25.40.10">
    <property type="entry name" value="Tetratricopeptide repeat domain"/>
    <property type="match status" value="1"/>
</dbReference>
<evidence type="ECO:0000256" key="9">
    <source>
        <dbReference type="ARBA" id="ARBA00048659"/>
    </source>
</evidence>
<dbReference type="GO" id="GO:0006796">
    <property type="term" value="P:phosphate-containing compound metabolic process"/>
    <property type="evidence" value="ECO:0007669"/>
    <property type="project" value="UniProtKB-ARBA"/>
</dbReference>
<dbReference type="Pfam" id="PF00069">
    <property type="entry name" value="Pkinase"/>
    <property type="match status" value="1"/>
</dbReference>
<dbReference type="PROSITE" id="PS50006">
    <property type="entry name" value="FHA_DOMAIN"/>
    <property type="match status" value="1"/>
</dbReference>